<dbReference type="Gene3D" id="3.20.20.70">
    <property type="entry name" value="Aldolase class I"/>
    <property type="match status" value="1"/>
</dbReference>
<protein>
    <recommendedName>
        <fullName evidence="8">N-(5'-phosphoribosyl)anthranilate isomerase</fullName>
        <shortName evidence="8">PRAI</shortName>
        <ecNumber evidence="8">5.3.1.24</ecNumber>
    </recommendedName>
</protein>
<evidence type="ECO:0000256" key="5">
    <source>
        <dbReference type="ARBA" id="ARBA00022822"/>
    </source>
</evidence>
<keyword evidence="6 8" id="KW-0057">Aromatic amino acid biosynthesis</keyword>
<dbReference type="SUPFAM" id="SSF51366">
    <property type="entry name" value="Ribulose-phoshate binding barrel"/>
    <property type="match status" value="1"/>
</dbReference>
<evidence type="ECO:0000256" key="6">
    <source>
        <dbReference type="ARBA" id="ARBA00023141"/>
    </source>
</evidence>
<evidence type="ECO:0000256" key="2">
    <source>
        <dbReference type="ARBA" id="ARBA00004664"/>
    </source>
</evidence>
<dbReference type="EMBL" id="DTFF01000043">
    <property type="protein sequence ID" value="HGI87745.1"/>
    <property type="molecule type" value="Genomic_DNA"/>
</dbReference>
<comment type="similarity">
    <text evidence="3 8">Belongs to the TrpF family.</text>
</comment>
<evidence type="ECO:0000256" key="3">
    <source>
        <dbReference type="ARBA" id="ARBA00007571"/>
    </source>
</evidence>
<sequence length="200" mass="22146">MRVKLKICGVTNMEDAKALEAIGVDFIGVVTDTVSPRYVERNFVRELKRSVETPVVEVLVSSPLSMVSTSVADYVQIHRVLRGEELEELSTMSKRVILYVPAVRESIPYLLRAQKFANLILFDAPRKGLKSDPSVLKTLLEYHPGAGVGGGITLENVYEYLVLEPGWLDVSSGVEACVGKKDVSKVRKLKEVIASWRRGA</sequence>
<dbReference type="InterPro" id="IPR013785">
    <property type="entry name" value="Aldolase_TIM"/>
</dbReference>
<dbReference type="CDD" id="cd00405">
    <property type="entry name" value="PRAI"/>
    <property type="match status" value="1"/>
</dbReference>
<evidence type="ECO:0000259" key="9">
    <source>
        <dbReference type="Pfam" id="PF00697"/>
    </source>
</evidence>
<reference evidence="10" key="1">
    <citation type="journal article" date="2020" name="mSystems">
        <title>Genome- and Community-Level Interaction Insights into Carbon Utilization and Element Cycling Functions of Hydrothermarchaeota in Hydrothermal Sediment.</title>
        <authorList>
            <person name="Zhou Z."/>
            <person name="Liu Y."/>
            <person name="Xu W."/>
            <person name="Pan J."/>
            <person name="Luo Z.H."/>
            <person name="Li M."/>
        </authorList>
    </citation>
    <scope>NUCLEOTIDE SEQUENCE [LARGE SCALE GENOMIC DNA]</scope>
    <source>
        <strain evidence="10">SpSt-732</strain>
    </source>
</reference>
<dbReference type="GO" id="GO:0004640">
    <property type="term" value="F:phosphoribosylanthranilate isomerase activity"/>
    <property type="evidence" value="ECO:0007669"/>
    <property type="project" value="UniProtKB-UniRule"/>
</dbReference>
<dbReference type="InterPro" id="IPR011060">
    <property type="entry name" value="RibuloseP-bd_barrel"/>
</dbReference>
<comment type="catalytic activity">
    <reaction evidence="1 8">
        <text>N-(5-phospho-beta-D-ribosyl)anthranilate = 1-(2-carboxyphenylamino)-1-deoxy-D-ribulose 5-phosphate</text>
        <dbReference type="Rhea" id="RHEA:21540"/>
        <dbReference type="ChEBI" id="CHEBI:18277"/>
        <dbReference type="ChEBI" id="CHEBI:58613"/>
        <dbReference type="EC" id="5.3.1.24"/>
    </reaction>
</comment>
<dbReference type="InterPro" id="IPR044643">
    <property type="entry name" value="TrpF_fam"/>
</dbReference>
<evidence type="ECO:0000256" key="4">
    <source>
        <dbReference type="ARBA" id="ARBA00022605"/>
    </source>
</evidence>
<keyword evidence="4 8" id="KW-0028">Amino-acid biosynthesis</keyword>
<accession>A0A7C4FEK7</accession>
<name>A0A7C4FEK7_9CREN</name>
<dbReference type="AlphaFoldDB" id="A0A7C4FEK7"/>
<dbReference type="HAMAP" id="MF_00135">
    <property type="entry name" value="PRAI"/>
    <property type="match status" value="1"/>
</dbReference>
<gene>
    <name evidence="8" type="primary">trpF</name>
    <name evidence="10" type="ORF">ENV14_05055</name>
</gene>
<dbReference type="PANTHER" id="PTHR42894:SF1">
    <property type="entry name" value="N-(5'-PHOSPHORIBOSYL)ANTHRANILATE ISOMERASE"/>
    <property type="match status" value="1"/>
</dbReference>
<evidence type="ECO:0000256" key="8">
    <source>
        <dbReference type="HAMAP-Rule" id="MF_00135"/>
    </source>
</evidence>
<dbReference type="Pfam" id="PF00697">
    <property type="entry name" value="PRAI"/>
    <property type="match status" value="1"/>
</dbReference>
<keyword evidence="7 8" id="KW-0413">Isomerase</keyword>
<dbReference type="GO" id="GO:0000162">
    <property type="term" value="P:L-tryptophan biosynthetic process"/>
    <property type="evidence" value="ECO:0007669"/>
    <property type="project" value="UniProtKB-UniRule"/>
</dbReference>
<evidence type="ECO:0000313" key="10">
    <source>
        <dbReference type="EMBL" id="HGI87745.1"/>
    </source>
</evidence>
<comment type="caution">
    <text evidence="10">The sequence shown here is derived from an EMBL/GenBank/DDBJ whole genome shotgun (WGS) entry which is preliminary data.</text>
</comment>
<evidence type="ECO:0000256" key="1">
    <source>
        <dbReference type="ARBA" id="ARBA00001164"/>
    </source>
</evidence>
<proteinExistence type="inferred from homology"/>
<organism evidence="10">
    <name type="scientific">Ignisphaera aggregans</name>
    <dbReference type="NCBI Taxonomy" id="334771"/>
    <lineage>
        <taxon>Archaea</taxon>
        <taxon>Thermoproteota</taxon>
        <taxon>Thermoprotei</taxon>
        <taxon>Desulfurococcales</taxon>
        <taxon>Desulfurococcaceae</taxon>
        <taxon>Ignisphaera</taxon>
    </lineage>
</organism>
<dbReference type="EC" id="5.3.1.24" evidence="8"/>
<evidence type="ECO:0000256" key="7">
    <source>
        <dbReference type="ARBA" id="ARBA00023235"/>
    </source>
</evidence>
<dbReference type="InterPro" id="IPR001240">
    <property type="entry name" value="PRAI_dom"/>
</dbReference>
<comment type="pathway">
    <text evidence="2 8">Amino-acid biosynthesis; L-tryptophan biosynthesis; L-tryptophan from chorismate: step 3/5.</text>
</comment>
<keyword evidence="5 8" id="KW-0822">Tryptophan biosynthesis</keyword>
<dbReference type="UniPathway" id="UPA00035">
    <property type="reaction ID" value="UER00042"/>
</dbReference>
<dbReference type="PANTHER" id="PTHR42894">
    <property type="entry name" value="N-(5'-PHOSPHORIBOSYL)ANTHRANILATE ISOMERASE"/>
    <property type="match status" value="1"/>
</dbReference>
<feature type="domain" description="N-(5'phosphoribosyl) anthranilate isomerase (PRAI)" evidence="9">
    <location>
        <begin position="5"/>
        <end position="189"/>
    </location>
</feature>